<evidence type="ECO:0000313" key="2">
    <source>
        <dbReference type="Proteomes" id="UP000009026"/>
    </source>
</evidence>
<protein>
    <submittedName>
        <fullName evidence="1">Uncharacterized protein</fullName>
    </submittedName>
</protein>
<dbReference type="KEGG" id="mym:A176_005138"/>
<organism evidence="1 2">
    <name type="scientific">Pseudomyxococcus hansupus</name>
    <dbReference type="NCBI Taxonomy" id="1297742"/>
    <lineage>
        <taxon>Bacteria</taxon>
        <taxon>Pseudomonadati</taxon>
        <taxon>Myxococcota</taxon>
        <taxon>Myxococcia</taxon>
        <taxon>Myxococcales</taxon>
        <taxon>Cystobacterineae</taxon>
        <taxon>Myxococcaceae</taxon>
        <taxon>Pseudomyxococcus</taxon>
    </lineage>
</organism>
<reference evidence="1 2" key="1">
    <citation type="journal article" date="2016" name="PLoS ONE">
        <title>Complete Genome Sequence and Comparative Genomics of a Novel Myxobacterium Myxococcus hansupus.</title>
        <authorList>
            <person name="Sharma G."/>
            <person name="Narwani T."/>
            <person name="Subramanian S."/>
        </authorList>
    </citation>
    <scope>NUCLEOTIDE SEQUENCE [LARGE SCALE GENOMIC DNA]</scope>
    <source>
        <strain evidence="2">mixupus</strain>
    </source>
</reference>
<accession>A0A0H4WXU2</accession>
<dbReference type="Proteomes" id="UP000009026">
    <property type="component" value="Chromosome"/>
</dbReference>
<name>A0A0H4WXU2_9BACT</name>
<keyword evidence="2" id="KW-1185">Reference proteome</keyword>
<evidence type="ECO:0000313" key="1">
    <source>
        <dbReference type="EMBL" id="AKQ68226.1"/>
    </source>
</evidence>
<gene>
    <name evidence="1" type="ORF">A176_005138</name>
</gene>
<dbReference type="AlphaFoldDB" id="A0A0H4WXU2"/>
<proteinExistence type="predicted"/>
<sequence>MVELQRAHARLDGSFDARTRLARAKAEYRGVEAAALHALGAEAGGGE</sequence>
<dbReference type="PATRIC" id="fig|1297742.4.peg.5211"/>
<dbReference type="EMBL" id="CP012109">
    <property type="protein sequence ID" value="AKQ68226.1"/>
    <property type="molecule type" value="Genomic_DNA"/>
</dbReference>